<dbReference type="PATRIC" id="fig|1324352.5.peg.1666"/>
<organism evidence="1 2">
    <name type="scientific">Chryseobacterium gallinarum</name>
    <dbReference type="NCBI Taxonomy" id="1324352"/>
    <lineage>
        <taxon>Bacteria</taxon>
        <taxon>Pseudomonadati</taxon>
        <taxon>Bacteroidota</taxon>
        <taxon>Flavobacteriia</taxon>
        <taxon>Flavobacteriales</taxon>
        <taxon>Weeksellaceae</taxon>
        <taxon>Chryseobacterium group</taxon>
        <taxon>Chryseobacterium</taxon>
    </lineage>
</organism>
<accession>A0A0G3M6B8</accession>
<name>A0A0G3M6B8_CHRGL</name>
<dbReference type="KEGG" id="cgn:OK18_07945"/>
<reference evidence="1 2" key="1">
    <citation type="submission" date="2014-11" db="EMBL/GenBank/DDBJ databases">
        <authorList>
            <person name="Park G.-S."/>
            <person name="Hong S.-J."/>
            <person name="Jung B.K."/>
            <person name="Khan A.R."/>
            <person name="Kwak Y."/>
            <person name="Shin J.-H."/>
        </authorList>
    </citation>
    <scope>NUCLEOTIDE SEQUENCE [LARGE SCALE GENOMIC DNA]</scope>
    <source>
        <strain evidence="1 2">DSM 27622</strain>
    </source>
</reference>
<evidence type="ECO:0000313" key="2">
    <source>
        <dbReference type="Proteomes" id="UP000035213"/>
    </source>
</evidence>
<protein>
    <submittedName>
        <fullName evidence="1">Uncharacterized protein</fullName>
    </submittedName>
</protein>
<dbReference type="Proteomes" id="UP000035213">
    <property type="component" value="Chromosome"/>
</dbReference>
<gene>
    <name evidence="1" type="ORF">OK18_07945</name>
</gene>
<sequence>MSIPKFDESLTGIFQKSDDDIVDFVMRNITIETFIVSACFLKIFDKVDWIQIDGVTSSRQNYVTSYNDDGKNIISGLLMSEENPFLQNKTSHCYTFNKFSEKTFSYNESPDTVFFLDIDLDYFSCEVNPNLANEVVIEISKDEYDNFNSNFYHPVRYLVNRVEVMTQDEKYYLVINYYHDVIPSPRKVDNDAILYRLNDLKNKLLEIPVSPKIITICKSVNSGYLPEDQCEFILTHLINVLNEIYDLNVCYGY</sequence>
<dbReference type="AlphaFoldDB" id="A0A0G3M6B8"/>
<evidence type="ECO:0000313" key="1">
    <source>
        <dbReference type="EMBL" id="AKK72567.1"/>
    </source>
</evidence>
<dbReference type="EMBL" id="CP009928">
    <property type="protein sequence ID" value="AKK72567.1"/>
    <property type="molecule type" value="Genomic_DNA"/>
</dbReference>
<proteinExistence type="predicted"/>
<dbReference type="STRING" id="1324352.OK18_07945"/>